<proteinExistence type="predicted"/>
<comment type="caution">
    <text evidence="1">The sequence shown here is derived from an EMBL/GenBank/DDBJ whole genome shotgun (WGS) entry which is preliminary data.</text>
</comment>
<accession>A0AAX1UHX2</accession>
<dbReference type="EMBL" id="QWGP01000023">
    <property type="protein sequence ID" value="RHZ92537.1"/>
    <property type="molecule type" value="Genomic_DNA"/>
</dbReference>
<evidence type="ECO:0000313" key="1">
    <source>
        <dbReference type="EMBL" id="RHZ92537.1"/>
    </source>
</evidence>
<dbReference type="Pfam" id="PF20107">
    <property type="entry name" value="DUF6497"/>
    <property type="match status" value="1"/>
</dbReference>
<gene>
    <name evidence="1" type="ORF">D1114_17220</name>
</gene>
<evidence type="ECO:0000313" key="2">
    <source>
        <dbReference type="Proteomes" id="UP000266305"/>
    </source>
</evidence>
<reference evidence="1 2" key="1">
    <citation type="submission" date="2018-08" db="EMBL/GenBank/DDBJ databases">
        <title>Draft genome sequence of Rhodobacter sphaeroides FY.</title>
        <authorList>
            <person name="Rayyan A."/>
            <person name="Meyer T.E."/>
            <person name="Kyndt J.A."/>
        </authorList>
    </citation>
    <scope>NUCLEOTIDE SEQUENCE [LARGE SCALE GENOMIC DNA]</scope>
    <source>
        <strain evidence="1 2">FY</strain>
    </source>
</reference>
<name>A0AAX1UHX2_CERSP</name>
<dbReference type="AlphaFoldDB" id="A0AAX1UHX2"/>
<sequence length="115" mass="12390">MTETDPIAVPSGQAVTLIDTIWNEPGPAGLTFRFRFLTPGIAAGGGVDYDTAFADMVALCESYVLPRVAEVVPPPVQVIVSLSDRPVPFGEADPDATQYFEAFSIRDGHCIWEAF</sequence>
<dbReference type="InterPro" id="IPR045467">
    <property type="entry name" value="DUF6497"/>
</dbReference>
<protein>
    <submittedName>
        <fullName evidence="1">Acetolactate synthase</fullName>
    </submittedName>
</protein>
<organism evidence="1 2">
    <name type="scientific">Cereibacter sphaeroides</name>
    <name type="common">Rhodobacter sphaeroides</name>
    <dbReference type="NCBI Taxonomy" id="1063"/>
    <lineage>
        <taxon>Bacteria</taxon>
        <taxon>Pseudomonadati</taxon>
        <taxon>Pseudomonadota</taxon>
        <taxon>Alphaproteobacteria</taxon>
        <taxon>Rhodobacterales</taxon>
        <taxon>Paracoccaceae</taxon>
        <taxon>Cereibacter</taxon>
    </lineage>
</organism>
<dbReference type="RefSeq" id="WP_002719343.1">
    <property type="nucleotide sequence ID" value="NZ_CM125964.1"/>
</dbReference>
<dbReference type="Proteomes" id="UP000266305">
    <property type="component" value="Unassembled WGS sequence"/>
</dbReference>